<feature type="region of interest" description="Disordered" evidence="1">
    <location>
        <begin position="168"/>
        <end position="189"/>
    </location>
</feature>
<gene>
    <name evidence="2" type="ORF">HETIRDRAFT_242372</name>
</gene>
<protein>
    <submittedName>
        <fullName evidence="2">Uncharacterized protein</fullName>
    </submittedName>
</protein>
<keyword evidence="3" id="KW-1185">Reference proteome</keyword>
<dbReference type="HOGENOM" id="CLU_083669_0_0_1"/>
<dbReference type="InParanoid" id="W4JYP7"/>
<dbReference type="EMBL" id="KI925462">
    <property type="protein sequence ID" value="ETW78220.1"/>
    <property type="molecule type" value="Genomic_DNA"/>
</dbReference>
<evidence type="ECO:0000313" key="2">
    <source>
        <dbReference type="EMBL" id="ETW78220.1"/>
    </source>
</evidence>
<proteinExistence type="predicted"/>
<feature type="compositionally biased region" description="Basic residues" evidence="1">
    <location>
        <begin position="178"/>
        <end position="189"/>
    </location>
</feature>
<sequence length="189" mass="21184">VFRQPTHLEAFIPPPAEQVPQSRSWSGSLTLTHLTTSRGNSFEDVFVTAAETDGDNRMDLWPSHLYVYLSQRRATLHDVSDWVRRNNPPVCAFMPDRLSDPAANLANSARFTTFSRLLYDNQMVAFAPWNAPDRLPGAGVMIYPTPSSSSLLVGALFLSGNFPDFVTYSQQGPPTRSHPQHPQHRQSPY</sequence>
<dbReference type="AlphaFoldDB" id="W4JYP7"/>
<evidence type="ECO:0000256" key="1">
    <source>
        <dbReference type="SAM" id="MobiDB-lite"/>
    </source>
</evidence>
<dbReference type="OrthoDB" id="3244905at2759"/>
<organism evidence="2 3">
    <name type="scientific">Heterobasidion irregulare (strain TC 32-1)</name>
    <dbReference type="NCBI Taxonomy" id="747525"/>
    <lineage>
        <taxon>Eukaryota</taxon>
        <taxon>Fungi</taxon>
        <taxon>Dikarya</taxon>
        <taxon>Basidiomycota</taxon>
        <taxon>Agaricomycotina</taxon>
        <taxon>Agaricomycetes</taxon>
        <taxon>Russulales</taxon>
        <taxon>Bondarzewiaceae</taxon>
        <taxon>Heterobasidion</taxon>
        <taxon>Heterobasidion annosum species complex</taxon>
    </lineage>
</organism>
<feature type="non-terminal residue" evidence="2">
    <location>
        <position position="189"/>
    </location>
</feature>
<dbReference type="Proteomes" id="UP000030671">
    <property type="component" value="Unassembled WGS sequence"/>
</dbReference>
<accession>W4JYP7</accession>
<dbReference type="RefSeq" id="XP_009550211.1">
    <property type="nucleotide sequence ID" value="XM_009551916.1"/>
</dbReference>
<reference evidence="2 3" key="1">
    <citation type="journal article" date="2012" name="New Phytol.">
        <title>Insight into trade-off between wood decay and parasitism from the genome of a fungal forest pathogen.</title>
        <authorList>
            <person name="Olson A."/>
            <person name="Aerts A."/>
            <person name="Asiegbu F."/>
            <person name="Belbahri L."/>
            <person name="Bouzid O."/>
            <person name="Broberg A."/>
            <person name="Canback B."/>
            <person name="Coutinho P.M."/>
            <person name="Cullen D."/>
            <person name="Dalman K."/>
            <person name="Deflorio G."/>
            <person name="van Diepen L.T."/>
            <person name="Dunand C."/>
            <person name="Duplessis S."/>
            <person name="Durling M."/>
            <person name="Gonthier P."/>
            <person name="Grimwood J."/>
            <person name="Fossdal C.G."/>
            <person name="Hansson D."/>
            <person name="Henrissat B."/>
            <person name="Hietala A."/>
            <person name="Himmelstrand K."/>
            <person name="Hoffmeister D."/>
            <person name="Hogberg N."/>
            <person name="James T.Y."/>
            <person name="Karlsson M."/>
            <person name="Kohler A."/>
            <person name="Kues U."/>
            <person name="Lee Y.H."/>
            <person name="Lin Y.C."/>
            <person name="Lind M."/>
            <person name="Lindquist E."/>
            <person name="Lombard V."/>
            <person name="Lucas S."/>
            <person name="Lunden K."/>
            <person name="Morin E."/>
            <person name="Murat C."/>
            <person name="Park J."/>
            <person name="Raffaello T."/>
            <person name="Rouze P."/>
            <person name="Salamov A."/>
            <person name="Schmutz J."/>
            <person name="Solheim H."/>
            <person name="Stahlberg J."/>
            <person name="Velez H."/>
            <person name="de Vries R.P."/>
            <person name="Wiebenga A."/>
            <person name="Woodward S."/>
            <person name="Yakovlev I."/>
            <person name="Garbelotto M."/>
            <person name="Martin F."/>
            <person name="Grigoriev I.V."/>
            <person name="Stenlid J."/>
        </authorList>
    </citation>
    <scope>NUCLEOTIDE SEQUENCE [LARGE SCALE GENOMIC DNA]</scope>
    <source>
        <strain evidence="2 3">TC 32-1</strain>
    </source>
</reference>
<evidence type="ECO:0000313" key="3">
    <source>
        <dbReference type="Proteomes" id="UP000030671"/>
    </source>
</evidence>
<dbReference type="eggNOG" id="ENOG502STFA">
    <property type="taxonomic scope" value="Eukaryota"/>
</dbReference>
<dbReference type="GeneID" id="20668927"/>
<feature type="non-terminal residue" evidence="2">
    <location>
        <position position="1"/>
    </location>
</feature>
<dbReference type="KEGG" id="hir:HETIRDRAFT_242372"/>
<dbReference type="STRING" id="747525.W4JYP7"/>
<name>W4JYP7_HETIT</name>